<evidence type="ECO:0000313" key="8">
    <source>
        <dbReference type="EMBL" id="KAL0632798.1"/>
    </source>
</evidence>
<reference evidence="8 9" key="1">
    <citation type="submission" date="2024-02" db="EMBL/GenBank/DDBJ databases">
        <title>Discinaceae phylogenomics.</title>
        <authorList>
            <person name="Dirks A.C."/>
            <person name="James T.Y."/>
        </authorList>
    </citation>
    <scope>NUCLEOTIDE SEQUENCE [LARGE SCALE GENOMIC DNA]</scope>
    <source>
        <strain evidence="8 9">ACD0624</strain>
    </source>
</reference>
<evidence type="ECO:0000256" key="1">
    <source>
        <dbReference type="ARBA" id="ARBA00004173"/>
    </source>
</evidence>
<name>A0ABR3GAF6_9PEZI</name>
<feature type="region of interest" description="Disordered" evidence="7">
    <location>
        <begin position="345"/>
        <end position="378"/>
    </location>
</feature>
<organism evidence="8 9">
    <name type="scientific">Discina gigas</name>
    <dbReference type="NCBI Taxonomy" id="1032678"/>
    <lineage>
        <taxon>Eukaryota</taxon>
        <taxon>Fungi</taxon>
        <taxon>Dikarya</taxon>
        <taxon>Ascomycota</taxon>
        <taxon>Pezizomycotina</taxon>
        <taxon>Pezizomycetes</taxon>
        <taxon>Pezizales</taxon>
        <taxon>Discinaceae</taxon>
        <taxon>Discina</taxon>
    </lineage>
</organism>
<comment type="subcellular location">
    <subcellularLocation>
        <location evidence="2">Endoplasmic reticulum</location>
    </subcellularLocation>
    <subcellularLocation>
        <location evidence="3">Membrane</location>
    </subcellularLocation>
    <subcellularLocation>
        <location evidence="1">Mitochondrion</location>
    </subcellularLocation>
</comment>
<evidence type="ECO:0000256" key="5">
    <source>
        <dbReference type="ARBA" id="ARBA00023128"/>
    </source>
</evidence>
<keyword evidence="9" id="KW-1185">Reference proteome</keyword>
<dbReference type="EMBL" id="JBBBZM010000150">
    <property type="protein sequence ID" value="KAL0632798.1"/>
    <property type="molecule type" value="Genomic_DNA"/>
</dbReference>
<keyword evidence="4" id="KW-0256">Endoplasmic reticulum</keyword>
<evidence type="ECO:0000256" key="6">
    <source>
        <dbReference type="ARBA" id="ARBA00023136"/>
    </source>
</evidence>
<dbReference type="Proteomes" id="UP001447188">
    <property type="component" value="Unassembled WGS sequence"/>
</dbReference>
<dbReference type="InterPro" id="IPR052374">
    <property type="entry name" value="SERAC1"/>
</dbReference>
<comment type="caution">
    <text evidence="8">The sequence shown here is derived from an EMBL/GenBank/DDBJ whole genome shotgun (WGS) entry which is preliminary data.</text>
</comment>
<dbReference type="PANTHER" id="PTHR48182:SF2">
    <property type="entry name" value="PROTEIN SERAC1"/>
    <property type="match status" value="1"/>
</dbReference>
<gene>
    <name evidence="8" type="ORF">Q9L58_008314</name>
</gene>
<evidence type="ECO:0000256" key="7">
    <source>
        <dbReference type="SAM" id="MobiDB-lite"/>
    </source>
</evidence>
<dbReference type="PANTHER" id="PTHR48182">
    <property type="entry name" value="PROTEIN SERAC1"/>
    <property type="match status" value="1"/>
</dbReference>
<accession>A0ABR3GAF6</accession>
<proteinExistence type="predicted"/>
<evidence type="ECO:0000256" key="2">
    <source>
        <dbReference type="ARBA" id="ARBA00004240"/>
    </source>
</evidence>
<evidence type="ECO:0000256" key="4">
    <source>
        <dbReference type="ARBA" id="ARBA00022824"/>
    </source>
</evidence>
<sequence length="489" mass="53361">MATENANGLAFRISNIPKEITGDKLRQILNYLNLDIAFGDDIGNNQNVLGMSLAASAASADAARYLTATVTFKLLPTEFQFAGASNSLHLLPKYPPVKVDKHFYGFTPLATPEKPLIDIIAVTGLAGHAFATWKARGGCAMWLRDFLPEHVPGARILTYGYDSTLLGNNSTASFREFSCNLLGDLNNVRAGEDALTDAAQRSDHTSAIFLSCYALLLFGMPDLGLEIASLRSLAKDQPNSSLIADLNASSAFLRRHKFFWDLKKAEGTREISETVRREVMMVSRNSAISATPEGNAVDIFSIDANHSDIVKFKTNTSQSYLNVRTRIMALASEAPAVISKRFEELSESAGLKEPQEPQDNPPPQDARPASNVRQTHRSCHLSDQAKAMAAGYAETGFLSDLQRAIRLAVEAAEATPANHPHCARHIAHVAGHWKEFYNRTGAVEHLDRAVAYLRVALAVAMEEDPERRVYSRTLTCCVAIKSALGSNAE</sequence>
<evidence type="ECO:0000313" key="9">
    <source>
        <dbReference type="Proteomes" id="UP001447188"/>
    </source>
</evidence>
<keyword evidence="5" id="KW-0496">Mitochondrion</keyword>
<protein>
    <submittedName>
        <fullName evidence="8">Uncharacterized protein</fullName>
    </submittedName>
</protein>
<keyword evidence="6" id="KW-0472">Membrane</keyword>
<evidence type="ECO:0000256" key="3">
    <source>
        <dbReference type="ARBA" id="ARBA00004370"/>
    </source>
</evidence>